<dbReference type="Pfam" id="PF22062">
    <property type="entry name" value="OB_DPOA2"/>
    <property type="match status" value="1"/>
</dbReference>
<dbReference type="PANTHER" id="PTHR23061">
    <property type="entry name" value="DNA POLYMERASE 2 ALPHA 70 KDA SUBUNIT"/>
    <property type="match status" value="1"/>
</dbReference>
<comment type="function">
    <text evidence="6">Accessory subunit of the DNA polymerase alpha complex (also known as the alpha DNA polymerase-primase complex) which plays an essential role in the initiation of DNA synthesis.</text>
</comment>
<dbReference type="Proteomes" id="UP000650833">
    <property type="component" value="Unassembled WGS sequence"/>
</dbReference>
<dbReference type="OrthoDB" id="336885at2759"/>
<comment type="similarity">
    <text evidence="2 6">Belongs to the DNA polymerase alpha subunit B family.</text>
</comment>
<dbReference type="Gene3D" id="1.10.8.530">
    <property type="entry name" value="DNA polymerase alpha-primase, subunit B, N-terminal domain"/>
    <property type="match status" value="1"/>
</dbReference>
<dbReference type="PANTHER" id="PTHR23061:SF12">
    <property type="entry name" value="DNA POLYMERASE ALPHA SUBUNIT B"/>
    <property type="match status" value="1"/>
</dbReference>
<name>A0A8H7UNZ2_9FUNG</name>
<keyword evidence="4 6" id="KW-0235">DNA replication</keyword>
<keyword evidence="10" id="KW-1185">Reference proteome</keyword>
<evidence type="ECO:0000256" key="6">
    <source>
        <dbReference type="PIRNR" id="PIRNR018300"/>
    </source>
</evidence>
<feature type="domain" description="DNA polymerase alpha/delta/epsilon subunit B" evidence="7">
    <location>
        <begin position="324"/>
        <end position="528"/>
    </location>
</feature>
<dbReference type="GO" id="GO:0003677">
    <property type="term" value="F:DNA binding"/>
    <property type="evidence" value="ECO:0007669"/>
    <property type="project" value="InterPro"/>
</dbReference>
<protein>
    <recommendedName>
        <fullName evidence="3 6">DNA polymerase alpha subunit B</fullName>
    </recommendedName>
</protein>
<evidence type="ECO:0000256" key="3">
    <source>
        <dbReference type="ARBA" id="ARBA00018596"/>
    </source>
</evidence>
<accession>A0A8H7UNZ2</accession>
<keyword evidence="5 6" id="KW-0539">Nucleus</keyword>
<reference evidence="9" key="1">
    <citation type="submission" date="2020-12" db="EMBL/GenBank/DDBJ databases">
        <title>Metabolic potential, ecology and presence of endohyphal bacteria is reflected in genomic diversity of Mucoromycotina.</title>
        <authorList>
            <person name="Muszewska A."/>
            <person name="Okrasinska A."/>
            <person name="Steczkiewicz K."/>
            <person name="Drgas O."/>
            <person name="Orlowska M."/>
            <person name="Perlinska-Lenart U."/>
            <person name="Aleksandrzak-Piekarczyk T."/>
            <person name="Szatraj K."/>
            <person name="Zielenkiewicz U."/>
            <person name="Pilsyk S."/>
            <person name="Malc E."/>
            <person name="Mieczkowski P."/>
            <person name="Kruszewska J.S."/>
            <person name="Biernat P."/>
            <person name="Pawlowska J."/>
        </authorList>
    </citation>
    <scope>NUCLEOTIDE SEQUENCE</scope>
    <source>
        <strain evidence="9">CBS 226.32</strain>
    </source>
</reference>
<evidence type="ECO:0000256" key="5">
    <source>
        <dbReference type="ARBA" id="ARBA00023242"/>
    </source>
</evidence>
<gene>
    <name evidence="9" type="ORF">INT46_006802</name>
</gene>
<sequence>MSDIKQLFMLKTGQDDQVATELSSLCTIYSLTPESLRNKWEAFALNSGCALKPSLPYVKHLRNSLKREFERNIKARRTIKGKVVTKRTNAMDLSEYGITNDGQDDSVENFMSNMFSNSHVKPNKVLPMTPSASLNDTQLSQVSSQFLTRKTSHVIDGQYNPHLSLRGQYTEDKPIMFNHLQDPIKPYRLMFEKTKEKADMMDERIDYIGSLIAQEHQIEAFANPARASQESIYAYGRICSDASEGRLNDQSVLLQLSRDVGMGKRVRLNLAKVNDYTLFPGQIVGVFGTNIRGDVFHVEQFLLPPTPKKIESDISTDRKPVEMIVASGPYTLDDDLSYQPLEDLLNKCNEDQPNIILLMGPFVSANHPRIASGKVESFPEEIFHEQIGRRLEQFLENSQHSHVLLLPHADDMIQLYSSYPQPPLKRTVEHSRLHLLSNPSQISINGHNISASNIDILFRLAKEEISKSTEHTDRFSKLIRHILQQHTYYPMFPHALGDSIDASQLVNIQVSWLPDIMILPSQFRYFIKNVDDVVCINPGHLCKSLSAGSYSRIVLYPTINVNEQVRVDLLKL</sequence>
<evidence type="ECO:0000256" key="4">
    <source>
        <dbReference type="ARBA" id="ARBA00022705"/>
    </source>
</evidence>
<dbReference type="GO" id="GO:0005658">
    <property type="term" value="C:alpha DNA polymerase:primase complex"/>
    <property type="evidence" value="ECO:0007669"/>
    <property type="project" value="TreeGrafter"/>
</dbReference>
<evidence type="ECO:0000259" key="8">
    <source>
        <dbReference type="Pfam" id="PF22062"/>
    </source>
</evidence>
<feature type="domain" description="DNA polymerase alpha subunit B OB" evidence="8">
    <location>
        <begin position="199"/>
        <end position="302"/>
    </location>
</feature>
<proteinExistence type="inferred from homology"/>
<dbReference type="Pfam" id="PF04042">
    <property type="entry name" value="DNA_pol_E_B"/>
    <property type="match status" value="1"/>
</dbReference>
<evidence type="ECO:0000313" key="10">
    <source>
        <dbReference type="Proteomes" id="UP000650833"/>
    </source>
</evidence>
<comment type="subcellular location">
    <subcellularLocation>
        <location evidence="1 6">Nucleus</location>
    </subcellularLocation>
</comment>
<dbReference type="InterPro" id="IPR054300">
    <property type="entry name" value="OB_DPOA2"/>
</dbReference>
<dbReference type="Gene3D" id="3.60.21.60">
    <property type="match status" value="2"/>
</dbReference>
<evidence type="ECO:0000259" key="7">
    <source>
        <dbReference type="Pfam" id="PF04042"/>
    </source>
</evidence>
<dbReference type="InterPro" id="IPR007185">
    <property type="entry name" value="DNA_pol_a/d/e_bsu"/>
</dbReference>
<evidence type="ECO:0000313" key="9">
    <source>
        <dbReference type="EMBL" id="KAG2190190.1"/>
    </source>
</evidence>
<dbReference type="InterPro" id="IPR043034">
    <property type="entry name" value="DNA_pol_alpha_B_N_sf"/>
</dbReference>
<dbReference type="PIRSF" id="PIRSF018300">
    <property type="entry name" value="DNA_pol_alph_2"/>
    <property type="match status" value="1"/>
</dbReference>
<evidence type="ECO:0000256" key="1">
    <source>
        <dbReference type="ARBA" id="ARBA00004123"/>
    </source>
</evidence>
<organism evidence="9 10">
    <name type="scientific">Mucor plumbeus</name>
    <dbReference type="NCBI Taxonomy" id="97098"/>
    <lineage>
        <taxon>Eukaryota</taxon>
        <taxon>Fungi</taxon>
        <taxon>Fungi incertae sedis</taxon>
        <taxon>Mucoromycota</taxon>
        <taxon>Mucoromycotina</taxon>
        <taxon>Mucoromycetes</taxon>
        <taxon>Mucorales</taxon>
        <taxon>Mucorineae</taxon>
        <taxon>Mucoraceae</taxon>
        <taxon>Mucor</taxon>
    </lineage>
</organism>
<dbReference type="EMBL" id="JAEPRC010001032">
    <property type="protein sequence ID" value="KAG2190190.1"/>
    <property type="molecule type" value="Genomic_DNA"/>
</dbReference>
<dbReference type="GO" id="GO:0006270">
    <property type="term" value="P:DNA replication initiation"/>
    <property type="evidence" value="ECO:0007669"/>
    <property type="project" value="TreeGrafter"/>
</dbReference>
<evidence type="ECO:0000256" key="2">
    <source>
        <dbReference type="ARBA" id="ARBA00007299"/>
    </source>
</evidence>
<dbReference type="AlphaFoldDB" id="A0A8H7UNZ2"/>
<dbReference type="InterPro" id="IPR016722">
    <property type="entry name" value="DNA_pol_alpha_bsu"/>
</dbReference>
<comment type="caution">
    <text evidence="9">The sequence shown here is derived from an EMBL/GenBank/DDBJ whole genome shotgun (WGS) entry which is preliminary data.</text>
</comment>